<organism evidence="2 3">
    <name type="scientific">Pseudonocardia endophytica</name>
    <dbReference type="NCBI Taxonomy" id="401976"/>
    <lineage>
        <taxon>Bacteria</taxon>
        <taxon>Bacillati</taxon>
        <taxon>Actinomycetota</taxon>
        <taxon>Actinomycetes</taxon>
        <taxon>Pseudonocardiales</taxon>
        <taxon>Pseudonocardiaceae</taxon>
        <taxon>Pseudonocardia</taxon>
    </lineage>
</organism>
<accession>A0A4R1HCW5</accession>
<reference evidence="2 3" key="1">
    <citation type="submission" date="2019-03" db="EMBL/GenBank/DDBJ databases">
        <title>Sequencing the genomes of 1000 actinobacteria strains.</title>
        <authorList>
            <person name="Klenk H.-P."/>
        </authorList>
    </citation>
    <scope>NUCLEOTIDE SEQUENCE [LARGE SCALE GENOMIC DNA]</scope>
    <source>
        <strain evidence="2 3">DSM 44969</strain>
    </source>
</reference>
<comment type="caution">
    <text evidence="2">The sequence shown here is derived from an EMBL/GenBank/DDBJ whole genome shotgun (WGS) entry which is preliminary data.</text>
</comment>
<dbReference type="NCBIfam" id="TIGR03083">
    <property type="entry name" value="maleylpyruvate isomerase family mycothiol-dependent enzyme"/>
    <property type="match status" value="1"/>
</dbReference>
<evidence type="ECO:0000313" key="3">
    <source>
        <dbReference type="Proteomes" id="UP000295560"/>
    </source>
</evidence>
<dbReference type="Pfam" id="PF11716">
    <property type="entry name" value="MDMPI_N"/>
    <property type="match status" value="1"/>
</dbReference>
<dbReference type="GO" id="GO:0046872">
    <property type="term" value="F:metal ion binding"/>
    <property type="evidence" value="ECO:0007669"/>
    <property type="project" value="InterPro"/>
</dbReference>
<dbReference type="SUPFAM" id="SSF109854">
    <property type="entry name" value="DinB/YfiT-like putative metalloenzymes"/>
    <property type="match status" value="1"/>
</dbReference>
<dbReference type="NCBIfam" id="TIGR03086">
    <property type="entry name" value="TIGR03086 family metal-binding protein"/>
    <property type="match status" value="1"/>
</dbReference>
<dbReference type="InterPro" id="IPR017517">
    <property type="entry name" value="Maleyloyr_isom"/>
</dbReference>
<gene>
    <name evidence="2" type="ORF">EV378_3820</name>
</gene>
<dbReference type="InterPro" id="IPR034660">
    <property type="entry name" value="DinB/YfiT-like"/>
</dbReference>
<keyword evidence="3" id="KW-1185">Reference proteome</keyword>
<dbReference type="InterPro" id="IPR017520">
    <property type="entry name" value="CHP03086"/>
</dbReference>
<dbReference type="OrthoDB" id="5185819at2"/>
<dbReference type="Proteomes" id="UP000295560">
    <property type="component" value="Unassembled WGS sequence"/>
</dbReference>
<evidence type="ECO:0000313" key="2">
    <source>
        <dbReference type="EMBL" id="TCK19877.1"/>
    </source>
</evidence>
<protein>
    <submittedName>
        <fullName evidence="2">Uncharacterized protein (TIGR03086 family)</fullName>
    </submittedName>
</protein>
<evidence type="ECO:0000259" key="1">
    <source>
        <dbReference type="Pfam" id="PF11716"/>
    </source>
</evidence>
<dbReference type="InterPro" id="IPR024344">
    <property type="entry name" value="MDMPI_metal-binding"/>
</dbReference>
<feature type="domain" description="Mycothiol-dependent maleylpyruvate isomerase metal-binding" evidence="1">
    <location>
        <begin position="48"/>
        <end position="108"/>
    </location>
</feature>
<dbReference type="AlphaFoldDB" id="A0A4R1HCW5"/>
<dbReference type="RefSeq" id="WP_132428217.1">
    <property type="nucleotide sequence ID" value="NZ_SMFZ01000002.1"/>
</dbReference>
<dbReference type="EMBL" id="SMFZ01000002">
    <property type="protein sequence ID" value="TCK19877.1"/>
    <property type="molecule type" value="Genomic_DNA"/>
</dbReference>
<sequence length="167" mass="17776">MIDLAPACTVTASLVADVPADRLDDPTPCTDLAVRDLIAHLDQVARGADTADPLGPGWRTDVPERLDALAAEWADPAAWEGVGALDLPNAVWGRIVLTEMVVHGWDLARAIGRQFDLSDEPTLRACLDHVAEFVPDAPVPQLWGPPAVVDEGAPLIDRIVAITGRTP</sequence>
<proteinExistence type="predicted"/>
<name>A0A4R1HCW5_PSEEN</name>